<dbReference type="CDD" id="cd10322">
    <property type="entry name" value="SLC5sbd"/>
    <property type="match status" value="1"/>
</dbReference>
<evidence type="ECO:0000313" key="10">
    <source>
        <dbReference type="EMBL" id="EKT80830.1"/>
    </source>
</evidence>
<keyword evidence="5 9" id="KW-1133">Transmembrane helix</keyword>
<evidence type="ECO:0000256" key="2">
    <source>
        <dbReference type="ARBA" id="ARBA00006434"/>
    </source>
</evidence>
<evidence type="ECO:0000256" key="5">
    <source>
        <dbReference type="ARBA" id="ARBA00022989"/>
    </source>
</evidence>
<feature type="transmembrane region" description="Helical" evidence="9">
    <location>
        <begin position="426"/>
        <end position="446"/>
    </location>
</feature>
<dbReference type="PROSITE" id="PS50283">
    <property type="entry name" value="NA_SOLUT_SYMP_3"/>
    <property type="match status" value="1"/>
</dbReference>
<feature type="transmembrane region" description="Helical" evidence="9">
    <location>
        <begin position="6"/>
        <end position="24"/>
    </location>
</feature>
<accession>K8XUQ2</accession>
<dbReference type="InterPro" id="IPR001734">
    <property type="entry name" value="Na/solute_symporter"/>
</dbReference>
<dbReference type="PANTHER" id="PTHR48086:SF7">
    <property type="entry name" value="SODIUM-SOLUTE SYMPORTER-RELATED"/>
    <property type="match status" value="1"/>
</dbReference>
<gene>
    <name evidence="10" type="ORF">WSS_A20324</name>
</gene>
<comment type="similarity">
    <text evidence="2 7">Belongs to the sodium:solute symporter (SSF) (TC 2.A.21) family.</text>
</comment>
<feature type="transmembrane region" description="Helical" evidence="9">
    <location>
        <begin position="348"/>
        <end position="367"/>
    </location>
</feature>
<evidence type="ECO:0000256" key="1">
    <source>
        <dbReference type="ARBA" id="ARBA00004141"/>
    </source>
</evidence>
<evidence type="ECO:0000256" key="6">
    <source>
        <dbReference type="ARBA" id="ARBA00023136"/>
    </source>
</evidence>
<evidence type="ECO:0000256" key="4">
    <source>
        <dbReference type="ARBA" id="ARBA00022692"/>
    </source>
</evidence>
<feature type="transmembrane region" description="Helical" evidence="9">
    <location>
        <begin position="260"/>
        <end position="280"/>
    </location>
</feature>
<comment type="subcellular location">
    <subcellularLocation>
        <location evidence="1">Membrane</location>
        <topology evidence="1">Multi-pass membrane protein</topology>
    </subcellularLocation>
</comment>
<feature type="transmembrane region" description="Helical" evidence="9">
    <location>
        <begin position="401"/>
        <end position="420"/>
    </location>
</feature>
<evidence type="ECO:0000256" key="7">
    <source>
        <dbReference type="RuleBase" id="RU362091"/>
    </source>
</evidence>
<reference evidence="10 11" key="1">
    <citation type="journal article" date="2013" name="Genome Announc.">
        <title>Draft Genome Sequence of Rhodococcus opacus Strain M213 Shows a Diverse Catabolic Potential.</title>
        <authorList>
            <person name="Pathak A."/>
            <person name="Green S.J."/>
            <person name="Ogram A."/>
            <person name="Chauhan A."/>
        </authorList>
    </citation>
    <scope>NUCLEOTIDE SEQUENCE [LARGE SCALE GENOMIC DNA]</scope>
    <source>
        <strain evidence="10 11">M213</strain>
    </source>
</reference>
<feature type="transmembrane region" description="Helical" evidence="9">
    <location>
        <begin position="148"/>
        <end position="166"/>
    </location>
</feature>
<feature type="transmembrane region" description="Helical" evidence="9">
    <location>
        <begin position="373"/>
        <end position="394"/>
    </location>
</feature>
<dbReference type="InterPro" id="IPR038377">
    <property type="entry name" value="Na/Glc_symporter_sf"/>
</dbReference>
<dbReference type="EMBL" id="AJYC02000064">
    <property type="protein sequence ID" value="EKT80830.1"/>
    <property type="molecule type" value="Genomic_DNA"/>
</dbReference>
<feature type="transmembrane region" description="Helical" evidence="9">
    <location>
        <begin position="118"/>
        <end position="142"/>
    </location>
</feature>
<dbReference type="AlphaFoldDB" id="K8XUQ2"/>
<feature type="transmembrane region" description="Helical" evidence="9">
    <location>
        <begin position="36"/>
        <end position="58"/>
    </location>
</feature>
<dbReference type="InterPro" id="IPR050277">
    <property type="entry name" value="Sodium:Solute_Symporter"/>
</dbReference>
<evidence type="ECO:0000256" key="8">
    <source>
        <dbReference type="SAM" id="MobiDB-lite"/>
    </source>
</evidence>
<dbReference type="GO" id="GO:0005886">
    <property type="term" value="C:plasma membrane"/>
    <property type="evidence" value="ECO:0007669"/>
    <property type="project" value="TreeGrafter"/>
</dbReference>
<feature type="transmembrane region" description="Helical" evidence="9">
    <location>
        <begin position="217"/>
        <end position="239"/>
    </location>
</feature>
<dbReference type="GO" id="GO:0022857">
    <property type="term" value="F:transmembrane transporter activity"/>
    <property type="evidence" value="ECO:0007669"/>
    <property type="project" value="InterPro"/>
</dbReference>
<name>K8XUQ2_RHOOP</name>
<organism evidence="10 11">
    <name type="scientific">Rhodococcus opacus M213</name>
    <dbReference type="NCBI Taxonomy" id="1129896"/>
    <lineage>
        <taxon>Bacteria</taxon>
        <taxon>Bacillati</taxon>
        <taxon>Actinomycetota</taxon>
        <taxon>Actinomycetes</taxon>
        <taxon>Mycobacteriales</taxon>
        <taxon>Nocardiaceae</taxon>
        <taxon>Rhodococcus</taxon>
    </lineage>
</organism>
<keyword evidence="3" id="KW-0813">Transport</keyword>
<feature type="compositionally biased region" description="Polar residues" evidence="8">
    <location>
        <begin position="454"/>
        <end position="463"/>
    </location>
</feature>
<feature type="transmembrane region" description="Helical" evidence="9">
    <location>
        <begin position="178"/>
        <end position="197"/>
    </location>
</feature>
<comment type="caution">
    <text evidence="10">The sequence shown here is derived from an EMBL/GenBank/DDBJ whole genome shotgun (WGS) entry which is preliminary data.</text>
</comment>
<feature type="region of interest" description="Disordered" evidence="8">
    <location>
        <begin position="453"/>
        <end position="477"/>
    </location>
</feature>
<proteinExistence type="inferred from homology"/>
<feature type="transmembrane region" description="Helical" evidence="9">
    <location>
        <begin position="300"/>
        <end position="328"/>
    </location>
</feature>
<dbReference type="Gene3D" id="1.20.1730.10">
    <property type="entry name" value="Sodium/glucose cotransporter"/>
    <property type="match status" value="1"/>
</dbReference>
<keyword evidence="4 9" id="KW-0812">Transmembrane</keyword>
<feature type="transmembrane region" description="Helical" evidence="9">
    <location>
        <begin position="70"/>
        <end position="89"/>
    </location>
</feature>
<evidence type="ECO:0000256" key="3">
    <source>
        <dbReference type="ARBA" id="ARBA00022448"/>
    </source>
</evidence>
<evidence type="ECO:0000313" key="11">
    <source>
        <dbReference type="Proteomes" id="UP000005951"/>
    </source>
</evidence>
<evidence type="ECO:0000256" key="9">
    <source>
        <dbReference type="SAM" id="Phobius"/>
    </source>
</evidence>
<dbReference type="Pfam" id="PF00474">
    <property type="entry name" value="SSF"/>
    <property type="match status" value="1"/>
</dbReference>
<sequence>MVIVIVLGYMAILAAVSYLARRSSRTSASFANGGKAFPAILIGFLLASEFIGTSASIGTAQEAFSVGISAAWNIVALGLGFILFSFLLAHRFNALGEVTISGALARVYGERVRTATSVIMVCALMIVAVAVYASGGAILSNLLDIDKALAIALVGVLATIYVSIGGMRSVVYTNFIHAIVKLAGIILLAVIGTHRVGGVGELRAALPSDMFAIDGVGWAQIFAWLIAGIGAIFATQYVVQAITTVDEPIKARRAGLYSTLILIPYGLFAAVVGMCSAVLYPHINSIGALPALAVDIHPVLAGFVVSGMAGAMFGTIAALTIGCSTLLLKDFYQPYFNRDRVERKNLRFIQAATIVTGIIPIALALIASDVLTITFLAKSLRASLAVLVLLMFFTPTYGTRTGALLSIIASLVTTIGWFLAGNPFGIDNAYVAIVTPIVIMTICHVLKRADSDTKSQASRSPGNEVTVAGAGANRETV</sequence>
<protein>
    <submittedName>
        <fullName evidence="10">Solute:Na+ symporter</fullName>
    </submittedName>
</protein>
<dbReference type="Proteomes" id="UP000005951">
    <property type="component" value="Unassembled WGS sequence"/>
</dbReference>
<keyword evidence="6 9" id="KW-0472">Membrane</keyword>
<dbReference type="PANTHER" id="PTHR48086">
    <property type="entry name" value="SODIUM/PROLINE SYMPORTER-RELATED"/>
    <property type="match status" value="1"/>
</dbReference>